<reference evidence="2" key="1">
    <citation type="submission" date="2021-01" db="EMBL/GenBank/DDBJ databases">
        <authorList>
            <person name="Corre E."/>
            <person name="Pelletier E."/>
            <person name="Niang G."/>
            <person name="Scheremetjew M."/>
            <person name="Finn R."/>
            <person name="Kale V."/>
            <person name="Holt S."/>
            <person name="Cochrane G."/>
            <person name="Meng A."/>
            <person name="Brown T."/>
            <person name="Cohen L."/>
        </authorList>
    </citation>
    <scope>NUCLEOTIDE SEQUENCE</scope>
    <source>
        <strain evidence="2">CCMP645</strain>
    </source>
</reference>
<evidence type="ECO:0000256" key="1">
    <source>
        <dbReference type="SAM" id="MobiDB-lite"/>
    </source>
</evidence>
<evidence type="ECO:0000313" key="2">
    <source>
        <dbReference type="EMBL" id="CAE0784919.1"/>
    </source>
</evidence>
<sequence>MERIVYPAVREMDWQRLPVSPDSYGSALEQDRRAWNGATAFTQYKNDRSLLTVTKPASATDYYDTNSGKCTEISRASERSPMRYSGMRETAAARNECRPNSSTNELVGPGSYSPTNKQKWEPRLVQGEQIPLPVFADAQPRTRSADFMHACSSGTPGYSSLVHDQRNWQRHDNNRQKGAYIPRERRFQKPAGSPTRAYSGSPGPGSYGKIASWPTQGYIGTARGFNHNR</sequence>
<proteinExistence type="predicted"/>
<feature type="region of interest" description="Disordered" evidence="1">
    <location>
        <begin position="169"/>
        <end position="229"/>
    </location>
</feature>
<feature type="region of interest" description="Disordered" evidence="1">
    <location>
        <begin position="93"/>
        <end position="118"/>
    </location>
</feature>
<organism evidence="2">
    <name type="scientific">Chrysotila carterae</name>
    <name type="common">Marine alga</name>
    <name type="synonym">Syracosphaera carterae</name>
    <dbReference type="NCBI Taxonomy" id="13221"/>
    <lineage>
        <taxon>Eukaryota</taxon>
        <taxon>Haptista</taxon>
        <taxon>Haptophyta</taxon>
        <taxon>Prymnesiophyceae</taxon>
        <taxon>Isochrysidales</taxon>
        <taxon>Isochrysidaceae</taxon>
        <taxon>Chrysotila</taxon>
    </lineage>
</organism>
<protein>
    <submittedName>
        <fullName evidence="2">Uncharacterized protein</fullName>
    </submittedName>
</protein>
<dbReference type="EMBL" id="HBIZ01060282">
    <property type="protein sequence ID" value="CAE0784919.1"/>
    <property type="molecule type" value="Transcribed_RNA"/>
</dbReference>
<dbReference type="AlphaFoldDB" id="A0A7S4FBM2"/>
<accession>A0A7S4FBM2</accession>
<name>A0A7S4FBM2_CHRCT</name>
<gene>
    <name evidence="2" type="ORF">PCAR00345_LOCUS37627</name>
</gene>